<dbReference type="Proteomes" id="UP000077271">
    <property type="component" value="Unassembled WGS sequence"/>
</dbReference>
<evidence type="ECO:0000256" key="6">
    <source>
        <dbReference type="ARBA" id="ARBA00023136"/>
    </source>
</evidence>
<feature type="transmembrane region" description="Helical" evidence="8">
    <location>
        <begin position="30"/>
        <end position="49"/>
    </location>
</feature>
<organism evidence="10 11">
    <name type="scientific">Domibacillus aminovorans</name>
    <dbReference type="NCBI Taxonomy" id="29332"/>
    <lineage>
        <taxon>Bacteria</taxon>
        <taxon>Bacillati</taxon>
        <taxon>Bacillota</taxon>
        <taxon>Bacilli</taxon>
        <taxon>Bacillales</taxon>
        <taxon>Bacillaceae</taxon>
        <taxon>Domibacillus</taxon>
    </lineage>
</organism>
<dbReference type="InterPro" id="IPR000390">
    <property type="entry name" value="Small_drug/metabolite_transptr"/>
</dbReference>
<evidence type="ECO:0000256" key="3">
    <source>
        <dbReference type="ARBA" id="ARBA00022475"/>
    </source>
</evidence>
<sequence>MSWLALVAAGCFEVIGVLNVKKLGEKQKYALYYMILSFGLSFLMLSYAMKEIPMGMAYAIWTGIGTVGSAVLGMCLFGESRDWTRILCIAVILISAVGLKLTA</sequence>
<evidence type="ECO:0000256" key="7">
    <source>
        <dbReference type="RuleBase" id="RU003942"/>
    </source>
</evidence>
<comment type="similarity">
    <text evidence="7">Belongs to the drug/metabolite transporter (DMT) superfamily. Small multidrug resistance (SMR) (TC 2.A.7.1) family.</text>
</comment>
<keyword evidence="3" id="KW-1003">Cell membrane</keyword>
<dbReference type="FunFam" id="1.10.3730.20:FF:000001">
    <property type="entry name" value="Quaternary ammonium compound resistance transporter SugE"/>
    <property type="match status" value="1"/>
</dbReference>
<dbReference type="EMBL" id="LQWZ01000036">
    <property type="protein sequence ID" value="OAH53212.1"/>
    <property type="molecule type" value="Genomic_DNA"/>
</dbReference>
<dbReference type="EMBL" id="LQWY01000007">
    <property type="protein sequence ID" value="OAH62515.1"/>
    <property type="molecule type" value="Genomic_DNA"/>
</dbReference>
<evidence type="ECO:0000256" key="4">
    <source>
        <dbReference type="ARBA" id="ARBA00022692"/>
    </source>
</evidence>
<evidence type="ECO:0000313" key="9">
    <source>
        <dbReference type="EMBL" id="OAH53212.1"/>
    </source>
</evidence>
<comment type="caution">
    <text evidence="10">The sequence shown here is derived from an EMBL/GenBank/DDBJ whole genome shotgun (WGS) entry which is preliminary data.</text>
</comment>
<accession>A0A177LBC9</accession>
<name>A0A177LBC9_9BACI</name>
<dbReference type="SUPFAM" id="SSF103481">
    <property type="entry name" value="Multidrug resistance efflux transporter EmrE"/>
    <property type="match status" value="1"/>
</dbReference>
<dbReference type="Gene3D" id="1.10.3730.20">
    <property type="match status" value="1"/>
</dbReference>
<dbReference type="PANTHER" id="PTHR30561">
    <property type="entry name" value="SMR FAMILY PROTON-DEPENDENT DRUG EFFLUX TRANSPORTER SUGE"/>
    <property type="match status" value="1"/>
</dbReference>
<feature type="transmembrane region" description="Helical" evidence="8">
    <location>
        <begin position="56"/>
        <end position="77"/>
    </location>
</feature>
<evidence type="ECO:0000256" key="1">
    <source>
        <dbReference type="ARBA" id="ARBA00004651"/>
    </source>
</evidence>
<reference evidence="11 12" key="1">
    <citation type="submission" date="2016-01" db="EMBL/GenBank/DDBJ databases">
        <title>Investigation of taxonomic status of Bacillus aminovorans.</title>
        <authorList>
            <person name="Verma A."/>
            <person name="Pal Y."/>
            <person name="Krishnamurthi S."/>
        </authorList>
    </citation>
    <scope>NUCLEOTIDE SEQUENCE [LARGE SCALE GENOMIC DNA]</scope>
    <source>
        <strain evidence="10 11">DSM 1314</strain>
        <strain evidence="9 12">DSM 4337</strain>
    </source>
</reference>
<dbReference type="InterPro" id="IPR045324">
    <property type="entry name" value="Small_multidrug_res"/>
</dbReference>
<dbReference type="PANTHER" id="PTHR30561:SF0">
    <property type="entry name" value="GUANIDINIUM EXPORTER"/>
    <property type="match status" value="1"/>
</dbReference>
<gene>
    <name evidence="9" type="ORF">AWH48_12735</name>
    <name evidence="10" type="ORF">AWH49_10020</name>
</gene>
<evidence type="ECO:0000313" key="10">
    <source>
        <dbReference type="EMBL" id="OAH62515.1"/>
    </source>
</evidence>
<keyword evidence="6 8" id="KW-0472">Membrane</keyword>
<dbReference type="GO" id="GO:0005886">
    <property type="term" value="C:plasma membrane"/>
    <property type="evidence" value="ECO:0007669"/>
    <property type="project" value="UniProtKB-SubCell"/>
</dbReference>
<dbReference type="Proteomes" id="UP000076935">
    <property type="component" value="Unassembled WGS sequence"/>
</dbReference>
<dbReference type="STRING" id="29332.AWH48_12735"/>
<protein>
    <submittedName>
        <fullName evidence="10">Transporter</fullName>
    </submittedName>
</protein>
<dbReference type="InterPro" id="IPR037185">
    <property type="entry name" value="EmrE-like"/>
</dbReference>
<dbReference type="OrthoDB" id="21828at2"/>
<dbReference type="RefSeq" id="WP_018395562.1">
    <property type="nucleotide sequence ID" value="NZ_JBCNAN010000026.1"/>
</dbReference>
<dbReference type="Pfam" id="PF00893">
    <property type="entry name" value="Multi_Drug_Res"/>
    <property type="match status" value="1"/>
</dbReference>
<keyword evidence="2" id="KW-0813">Transport</keyword>
<dbReference type="GO" id="GO:0022857">
    <property type="term" value="F:transmembrane transporter activity"/>
    <property type="evidence" value="ECO:0007669"/>
    <property type="project" value="InterPro"/>
</dbReference>
<keyword evidence="5 8" id="KW-1133">Transmembrane helix</keyword>
<keyword evidence="4 7" id="KW-0812">Transmembrane</keyword>
<evidence type="ECO:0000256" key="5">
    <source>
        <dbReference type="ARBA" id="ARBA00022989"/>
    </source>
</evidence>
<keyword evidence="11" id="KW-1185">Reference proteome</keyword>
<evidence type="ECO:0000256" key="8">
    <source>
        <dbReference type="SAM" id="Phobius"/>
    </source>
</evidence>
<evidence type="ECO:0000256" key="2">
    <source>
        <dbReference type="ARBA" id="ARBA00022448"/>
    </source>
</evidence>
<proteinExistence type="inferred from homology"/>
<evidence type="ECO:0000313" key="11">
    <source>
        <dbReference type="Proteomes" id="UP000076935"/>
    </source>
</evidence>
<dbReference type="AlphaFoldDB" id="A0A177LBC9"/>
<comment type="subcellular location">
    <subcellularLocation>
        <location evidence="1 7">Cell membrane</location>
        <topology evidence="1 7">Multi-pass membrane protein</topology>
    </subcellularLocation>
</comment>
<evidence type="ECO:0000313" key="12">
    <source>
        <dbReference type="Proteomes" id="UP000077271"/>
    </source>
</evidence>